<evidence type="ECO:0000313" key="1">
    <source>
        <dbReference type="EMBL" id="KAF2476789.1"/>
    </source>
</evidence>
<dbReference type="EMBL" id="MU003494">
    <property type="protein sequence ID" value="KAF2476789.1"/>
    <property type="molecule type" value="Genomic_DNA"/>
</dbReference>
<gene>
    <name evidence="1" type="ORF">BDR25DRAFT_349854</name>
</gene>
<sequence>MTQLAVLHSLGDLLVNSQHGLLNHRAMTGDPARPLLPDVVICSSLLGIAVQVEAPVEIVRRMWRGPEEENDIQSVDFELPRWLGKLYTPRVQWINMVVLSLGARRRIYSGDTKFNGHSKRCSFTTSARTDFEIELARARAMNTCNLVSVTLCVPTVVSLVRHSTSLPRSKHSPTSSKIAARICRFNFAGFLSHWTLTSCVMSHS</sequence>
<proteinExistence type="predicted"/>
<protein>
    <submittedName>
        <fullName evidence="1">Uncharacterized protein</fullName>
    </submittedName>
</protein>
<name>A0ACB6RBZ0_9PLEO</name>
<comment type="caution">
    <text evidence="1">The sequence shown here is derived from an EMBL/GenBank/DDBJ whole genome shotgun (WGS) entry which is preliminary data.</text>
</comment>
<accession>A0ACB6RBZ0</accession>
<reference evidence="1" key="1">
    <citation type="journal article" date="2020" name="Stud. Mycol.">
        <title>101 Dothideomycetes genomes: a test case for predicting lifestyles and emergence of pathogens.</title>
        <authorList>
            <person name="Haridas S."/>
            <person name="Albert R."/>
            <person name="Binder M."/>
            <person name="Bloem J."/>
            <person name="Labutti K."/>
            <person name="Salamov A."/>
            <person name="Andreopoulos B."/>
            <person name="Baker S."/>
            <person name="Barry K."/>
            <person name="Bills G."/>
            <person name="Bluhm B."/>
            <person name="Cannon C."/>
            <person name="Castanera R."/>
            <person name="Culley D."/>
            <person name="Daum C."/>
            <person name="Ezra D."/>
            <person name="Gonzalez J."/>
            <person name="Henrissat B."/>
            <person name="Kuo A."/>
            <person name="Liang C."/>
            <person name="Lipzen A."/>
            <person name="Lutzoni F."/>
            <person name="Magnuson J."/>
            <person name="Mondo S."/>
            <person name="Nolan M."/>
            <person name="Ohm R."/>
            <person name="Pangilinan J."/>
            <person name="Park H.-J."/>
            <person name="Ramirez L."/>
            <person name="Alfaro M."/>
            <person name="Sun H."/>
            <person name="Tritt A."/>
            <person name="Yoshinaga Y."/>
            <person name="Zwiers L.-H."/>
            <person name="Turgeon B."/>
            <person name="Goodwin S."/>
            <person name="Spatafora J."/>
            <person name="Crous P."/>
            <person name="Grigoriev I."/>
        </authorList>
    </citation>
    <scope>NUCLEOTIDE SEQUENCE</scope>
    <source>
        <strain evidence="1">ATCC 200398</strain>
    </source>
</reference>
<keyword evidence="2" id="KW-1185">Reference proteome</keyword>
<organism evidence="1 2">
    <name type="scientific">Lindgomyces ingoldianus</name>
    <dbReference type="NCBI Taxonomy" id="673940"/>
    <lineage>
        <taxon>Eukaryota</taxon>
        <taxon>Fungi</taxon>
        <taxon>Dikarya</taxon>
        <taxon>Ascomycota</taxon>
        <taxon>Pezizomycotina</taxon>
        <taxon>Dothideomycetes</taxon>
        <taxon>Pleosporomycetidae</taxon>
        <taxon>Pleosporales</taxon>
        <taxon>Lindgomycetaceae</taxon>
        <taxon>Lindgomyces</taxon>
    </lineage>
</organism>
<evidence type="ECO:0000313" key="2">
    <source>
        <dbReference type="Proteomes" id="UP000799755"/>
    </source>
</evidence>
<dbReference type="Proteomes" id="UP000799755">
    <property type="component" value="Unassembled WGS sequence"/>
</dbReference>